<dbReference type="CDD" id="cd17470">
    <property type="entry name" value="T3SS_Flik_C"/>
    <property type="match status" value="1"/>
</dbReference>
<dbReference type="Pfam" id="PF02120">
    <property type="entry name" value="Flg_hook"/>
    <property type="match status" value="1"/>
</dbReference>
<organism evidence="3 4">
    <name type="scientific">Herbinix hemicellulosilytica</name>
    <dbReference type="NCBI Taxonomy" id="1564487"/>
    <lineage>
        <taxon>Bacteria</taxon>
        <taxon>Bacillati</taxon>
        <taxon>Bacillota</taxon>
        <taxon>Clostridia</taxon>
        <taxon>Lachnospirales</taxon>
        <taxon>Lachnospiraceae</taxon>
        <taxon>Herbinix</taxon>
    </lineage>
</organism>
<evidence type="ECO:0000259" key="2">
    <source>
        <dbReference type="Pfam" id="PF02120"/>
    </source>
</evidence>
<dbReference type="InterPro" id="IPR038610">
    <property type="entry name" value="FliK-like_C_sf"/>
</dbReference>
<accession>A0A0H5SGE6</accession>
<feature type="region of interest" description="Disordered" evidence="1">
    <location>
        <begin position="410"/>
        <end position="464"/>
    </location>
</feature>
<evidence type="ECO:0000313" key="3">
    <source>
        <dbReference type="EMBL" id="CRZ34562.1"/>
    </source>
</evidence>
<dbReference type="AlphaFoldDB" id="A0A0H5SGE6"/>
<reference evidence="3 4" key="1">
    <citation type="submission" date="2015-06" db="EMBL/GenBank/DDBJ databases">
        <authorList>
            <person name="Wibberg Daniel"/>
        </authorList>
    </citation>
    <scope>NUCLEOTIDE SEQUENCE [LARGE SCALE GENOMIC DNA]</scope>
    <source>
        <strain evidence="3 4">T3/55T</strain>
    </source>
</reference>
<evidence type="ECO:0000256" key="1">
    <source>
        <dbReference type="SAM" id="MobiDB-lite"/>
    </source>
</evidence>
<dbReference type="OrthoDB" id="1780022at2"/>
<sequence length="464" mass="50667">MVMQNVTMNASALTVSTADRSTFTKKSSQSNFDLLLGNCAGSGKSAEVKSDTKTTAKTGQEKADNTAAVSTDYKAVPKKTGDILKGQLPEEQADDQNNAVYISAVAEQIMAMFNQIRNAITEALNITDEELSKMMEELGLDNIDLLDMQAIKSLVLYNSGNVDATVLLLDEQVGETFKNLTETLDKIIKEANIGLTRDEIEQITKEYGIQLIDQNDANEEILAQFRQDDPTENNKVQTEKETVTDTAKVGTVAENSDNADIIVNKAKDSNANQAEENNKDENLDLTDGFEAFLNRLEAGYENSIGEFSEDTVRLTNIKEIAREIIEQVRIMAKPGQTTMELQLYPEHLGKVNLTISSNAEGVLSARFIVQNESAKAALEGQMVAFKENLAQQGIKVESIEVTIAGYSFEQNGNLGDQGSTQKKESGSGRKITFEEAVAMSEEPAEESTPVRITGVSGHNIDYTA</sequence>
<protein>
    <submittedName>
        <fullName evidence="3">Putative secreted protein</fullName>
    </submittedName>
</protein>
<name>A0A0H5SGE6_HERHM</name>
<dbReference type="Gene3D" id="3.30.750.140">
    <property type="match status" value="1"/>
</dbReference>
<dbReference type="Proteomes" id="UP000236497">
    <property type="component" value="Unassembled WGS sequence"/>
</dbReference>
<feature type="domain" description="Flagellar hook-length control protein-like C-terminal" evidence="2">
    <location>
        <begin position="326"/>
        <end position="403"/>
    </location>
</feature>
<proteinExistence type="predicted"/>
<feature type="compositionally biased region" description="Basic and acidic residues" evidence="1">
    <location>
        <begin position="421"/>
        <end position="433"/>
    </location>
</feature>
<dbReference type="EMBL" id="CVTD020000015">
    <property type="protein sequence ID" value="CRZ34562.1"/>
    <property type="molecule type" value="Genomic_DNA"/>
</dbReference>
<feature type="compositionally biased region" description="Polar residues" evidence="1">
    <location>
        <begin position="410"/>
        <end position="420"/>
    </location>
</feature>
<keyword evidence="4" id="KW-1185">Reference proteome</keyword>
<dbReference type="RefSeq" id="WP_103202660.1">
    <property type="nucleotide sequence ID" value="NZ_CVTD020000015.1"/>
</dbReference>
<dbReference type="InterPro" id="IPR021136">
    <property type="entry name" value="Flagellar_hook_control-like_C"/>
</dbReference>
<gene>
    <name evidence="3" type="ORF">HHT355_1361</name>
</gene>
<evidence type="ECO:0000313" key="4">
    <source>
        <dbReference type="Proteomes" id="UP000236497"/>
    </source>
</evidence>